<name>A0A6I6MSJ4_9CAUL</name>
<dbReference type="Gene3D" id="3.30.110.170">
    <property type="entry name" value="Protein of unknown function (DUF541), domain 1"/>
    <property type="match status" value="1"/>
</dbReference>
<evidence type="ECO:0000313" key="3">
    <source>
        <dbReference type="Proteomes" id="UP000431269"/>
    </source>
</evidence>
<dbReference type="KEGG" id="tsv:DSM104635_03255"/>
<evidence type="ECO:0000313" key="2">
    <source>
        <dbReference type="EMBL" id="QGZ96396.1"/>
    </source>
</evidence>
<dbReference type="EMBL" id="CP047045">
    <property type="protein sequence ID" value="QGZ96396.1"/>
    <property type="molecule type" value="Genomic_DNA"/>
</dbReference>
<reference evidence="3" key="1">
    <citation type="submission" date="2019-12" db="EMBL/GenBank/DDBJ databases">
        <title>Complete genome of Terracaulis silvestris 0127_4.</title>
        <authorList>
            <person name="Vieira S."/>
            <person name="Riedel T."/>
            <person name="Sproer C."/>
            <person name="Pascual J."/>
            <person name="Boedeker C."/>
            <person name="Overmann J."/>
        </authorList>
    </citation>
    <scope>NUCLEOTIDE SEQUENCE [LARGE SCALE GENOMIC DNA]</scope>
    <source>
        <strain evidence="3">0127_4</strain>
    </source>
</reference>
<dbReference type="Pfam" id="PF04402">
    <property type="entry name" value="SIMPL"/>
    <property type="match status" value="1"/>
</dbReference>
<proteinExistence type="predicted"/>
<dbReference type="InterPro" id="IPR007497">
    <property type="entry name" value="SIMPL/DUF541"/>
</dbReference>
<dbReference type="RefSeq" id="WP_158767187.1">
    <property type="nucleotide sequence ID" value="NZ_CP047045.1"/>
</dbReference>
<dbReference type="PANTHER" id="PTHR34387:SF1">
    <property type="entry name" value="PERIPLASMIC IMMUNOGENIC PROTEIN"/>
    <property type="match status" value="1"/>
</dbReference>
<dbReference type="GO" id="GO:0006974">
    <property type="term" value="P:DNA damage response"/>
    <property type="evidence" value="ECO:0007669"/>
    <property type="project" value="TreeGrafter"/>
</dbReference>
<organism evidence="2 3">
    <name type="scientific">Terricaulis silvestris</name>
    <dbReference type="NCBI Taxonomy" id="2686094"/>
    <lineage>
        <taxon>Bacteria</taxon>
        <taxon>Pseudomonadati</taxon>
        <taxon>Pseudomonadota</taxon>
        <taxon>Alphaproteobacteria</taxon>
        <taxon>Caulobacterales</taxon>
        <taxon>Caulobacteraceae</taxon>
        <taxon>Terricaulis</taxon>
    </lineage>
</organism>
<evidence type="ECO:0000256" key="1">
    <source>
        <dbReference type="SAM" id="SignalP"/>
    </source>
</evidence>
<protein>
    <submittedName>
        <fullName evidence="2">26 kDa periplasmic immunogenic protein</fullName>
    </submittedName>
</protein>
<accession>A0A6I6MSJ4</accession>
<gene>
    <name evidence="2" type="ORF">DSM104635_03255</name>
</gene>
<keyword evidence="3" id="KW-1185">Reference proteome</keyword>
<dbReference type="Proteomes" id="UP000431269">
    <property type="component" value="Chromosome"/>
</dbReference>
<sequence>MDQGMQPLSGVKFAVALLALLALAACGQNTLLTVHASATTRTAPDLAIVTLGVSARGDTARAAQQAQNTRMETVLAAARAAGVEEQDVQTVGFSLEPQYAYPRNAAPRITGYVSRNIVSLRLRNLNAVSGLIDATVAEGANELQGIQFTFQNEEASRNAARAEALQTARARADTYAEVANMRVVRMLAITEPGGVAPPLDAFRRGLLSAPVAVEQSADGAQIRPGELEAQSAVSVVFELR</sequence>
<feature type="signal peptide" evidence="1">
    <location>
        <begin position="1"/>
        <end position="24"/>
    </location>
</feature>
<dbReference type="PANTHER" id="PTHR34387">
    <property type="entry name" value="SLR1258 PROTEIN"/>
    <property type="match status" value="1"/>
</dbReference>
<dbReference type="Gene3D" id="3.30.70.2970">
    <property type="entry name" value="Protein of unknown function (DUF541), domain 2"/>
    <property type="match status" value="1"/>
</dbReference>
<dbReference type="InterPro" id="IPR052022">
    <property type="entry name" value="26kDa_periplasmic_antigen"/>
</dbReference>
<keyword evidence="1" id="KW-0732">Signal</keyword>
<dbReference type="AlphaFoldDB" id="A0A6I6MSJ4"/>
<feature type="chain" id="PRO_5026245814" evidence="1">
    <location>
        <begin position="25"/>
        <end position="240"/>
    </location>
</feature>